<sequence length="199" mass="22358">TVSGVLSSDWHVVYQDQNICAVRGSSVIILCSFYYPEEETVQSVKWGHERNDVFDGPFIYDSVIKNNTNTSSRFHYIGDKKHNCSFQILHVTHNDTGKYVFRFITNSRKGRFTGAEGSTLQVVDLEILMSNENQTFKEGDSVNLTCVSCDSGLPSELIWLKNGRAIHEGRVLYLGNISSMSSGDYVCSLRDTQGQPQEP</sequence>
<organism evidence="3 4">
    <name type="scientific">Kryptolebias marmoratus</name>
    <name type="common">Mangrove killifish</name>
    <name type="synonym">Rivulus marmoratus</name>
    <dbReference type="NCBI Taxonomy" id="37003"/>
    <lineage>
        <taxon>Eukaryota</taxon>
        <taxon>Metazoa</taxon>
        <taxon>Chordata</taxon>
        <taxon>Craniata</taxon>
        <taxon>Vertebrata</taxon>
        <taxon>Euteleostomi</taxon>
        <taxon>Actinopterygii</taxon>
        <taxon>Neopterygii</taxon>
        <taxon>Teleostei</taxon>
        <taxon>Neoteleostei</taxon>
        <taxon>Acanthomorphata</taxon>
        <taxon>Ovalentaria</taxon>
        <taxon>Atherinomorphae</taxon>
        <taxon>Cyprinodontiformes</taxon>
        <taxon>Rivulidae</taxon>
        <taxon>Kryptolebias</taxon>
    </lineage>
</organism>
<keyword evidence="4" id="KW-1185">Reference proteome</keyword>
<accession>A0A3Q3FLT7</accession>
<dbReference type="Pfam" id="PF00047">
    <property type="entry name" value="ig"/>
    <property type="match status" value="1"/>
</dbReference>
<dbReference type="PANTHER" id="PTHR46013:SF4">
    <property type="entry name" value="B-CELL RECEPTOR CD22-RELATED"/>
    <property type="match status" value="1"/>
</dbReference>
<dbReference type="Proteomes" id="UP000264800">
    <property type="component" value="Unplaced"/>
</dbReference>
<keyword evidence="1" id="KW-0393">Immunoglobulin domain</keyword>
<dbReference type="GeneTree" id="ENSGT01010000222294"/>
<reference evidence="3" key="1">
    <citation type="submission" date="2025-08" db="UniProtKB">
        <authorList>
            <consortium name="Ensembl"/>
        </authorList>
    </citation>
    <scope>IDENTIFICATION</scope>
</reference>
<dbReference type="InterPro" id="IPR013151">
    <property type="entry name" value="Immunoglobulin_dom"/>
</dbReference>
<dbReference type="OMA" id="CVCYFRC"/>
<dbReference type="InterPro" id="IPR056386">
    <property type="entry name" value="Ig_CD22"/>
</dbReference>
<dbReference type="InterPro" id="IPR013783">
    <property type="entry name" value="Ig-like_fold"/>
</dbReference>
<dbReference type="InterPro" id="IPR003599">
    <property type="entry name" value="Ig_sub"/>
</dbReference>
<dbReference type="Ensembl" id="ENSKMAT00000013925.1">
    <property type="protein sequence ID" value="ENSKMAP00000013717.1"/>
    <property type="gene ID" value="ENSKMAG00000010295.1"/>
</dbReference>
<dbReference type="InterPro" id="IPR007110">
    <property type="entry name" value="Ig-like_dom"/>
</dbReference>
<dbReference type="AlphaFoldDB" id="A0A3Q3FLT7"/>
<evidence type="ECO:0000259" key="2">
    <source>
        <dbReference type="PROSITE" id="PS50835"/>
    </source>
</evidence>
<dbReference type="SUPFAM" id="SSF48726">
    <property type="entry name" value="Immunoglobulin"/>
    <property type="match status" value="2"/>
</dbReference>
<feature type="domain" description="Ig-like" evidence="2">
    <location>
        <begin position="125"/>
        <end position="199"/>
    </location>
</feature>
<dbReference type="Pfam" id="PF24518">
    <property type="entry name" value="Ig_CD22"/>
    <property type="match status" value="1"/>
</dbReference>
<evidence type="ECO:0000256" key="1">
    <source>
        <dbReference type="ARBA" id="ARBA00023319"/>
    </source>
</evidence>
<name>A0A3Q3FLT7_KRYMA</name>
<proteinExistence type="predicted"/>
<evidence type="ECO:0000313" key="4">
    <source>
        <dbReference type="Proteomes" id="UP000264800"/>
    </source>
</evidence>
<dbReference type="SMART" id="SM00409">
    <property type="entry name" value="IG"/>
    <property type="match status" value="2"/>
</dbReference>
<dbReference type="InterPro" id="IPR036179">
    <property type="entry name" value="Ig-like_dom_sf"/>
</dbReference>
<dbReference type="PROSITE" id="PS50835">
    <property type="entry name" value="IG_LIKE"/>
    <property type="match status" value="1"/>
</dbReference>
<protein>
    <recommendedName>
        <fullName evidence="2">Ig-like domain-containing protein</fullName>
    </recommendedName>
</protein>
<evidence type="ECO:0000313" key="3">
    <source>
        <dbReference type="Ensembl" id="ENSKMAP00000013717.1"/>
    </source>
</evidence>
<dbReference type="PANTHER" id="PTHR46013">
    <property type="entry name" value="VASCULAR CELL ADHESION MOLECULE 1"/>
    <property type="match status" value="1"/>
</dbReference>
<dbReference type="Gene3D" id="2.60.40.10">
    <property type="entry name" value="Immunoglobulins"/>
    <property type="match status" value="2"/>
</dbReference>
<reference evidence="3" key="2">
    <citation type="submission" date="2025-09" db="UniProtKB">
        <authorList>
            <consortium name="Ensembl"/>
        </authorList>
    </citation>
    <scope>IDENTIFICATION</scope>
</reference>